<dbReference type="Gene3D" id="1.10.8.430">
    <property type="entry name" value="Helical domain of apoptotic protease-activating factors"/>
    <property type="match status" value="1"/>
</dbReference>
<organism evidence="6 7">
    <name type="scientific">Vigna mungo</name>
    <name type="common">Black gram</name>
    <name type="synonym">Phaseolus mungo</name>
    <dbReference type="NCBI Taxonomy" id="3915"/>
    <lineage>
        <taxon>Eukaryota</taxon>
        <taxon>Viridiplantae</taxon>
        <taxon>Streptophyta</taxon>
        <taxon>Embryophyta</taxon>
        <taxon>Tracheophyta</taxon>
        <taxon>Spermatophyta</taxon>
        <taxon>Magnoliopsida</taxon>
        <taxon>eudicotyledons</taxon>
        <taxon>Gunneridae</taxon>
        <taxon>Pentapetalae</taxon>
        <taxon>rosids</taxon>
        <taxon>fabids</taxon>
        <taxon>Fabales</taxon>
        <taxon>Fabaceae</taxon>
        <taxon>Papilionoideae</taxon>
        <taxon>50 kb inversion clade</taxon>
        <taxon>NPAAA clade</taxon>
        <taxon>indigoferoid/millettioid clade</taxon>
        <taxon>Phaseoleae</taxon>
        <taxon>Vigna</taxon>
    </lineage>
</organism>
<dbReference type="SUPFAM" id="SSF52540">
    <property type="entry name" value="P-loop containing nucleoside triphosphate hydrolases"/>
    <property type="match status" value="1"/>
</dbReference>
<dbReference type="SUPFAM" id="SSF52058">
    <property type="entry name" value="L domain-like"/>
    <property type="match status" value="1"/>
</dbReference>
<dbReference type="InterPro" id="IPR000157">
    <property type="entry name" value="TIR_dom"/>
</dbReference>
<feature type="domain" description="TIR" evidence="5">
    <location>
        <begin position="16"/>
        <end position="185"/>
    </location>
</feature>
<keyword evidence="2" id="KW-0677">Repeat</keyword>
<dbReference type="GO" id="GO:0043531">
    <property type="term" value="F:ADP binding"/>
    <property type="evidence" value="ECO:0007669"/>
    <property type="project" value="InterPro"/>
</dbReference>
<evidence type="ECO:0000256" key="3">
    <source>
        <dbReference type="ARBA" id="ARBA00022821"/>
    </source>
</evidence>
<reference evidence="6 7" key="1">
    <citation type="journal article" date="2023" name="Life. Sci Alliance">
        <title>Evolutionary insights into 3D genome organization and epigenetic landscape of Vigna mungo.</title>
        <authorList>
            <person name="Junaid A."/>
            <person name="Singh B."/>
            <person name="Bhatia S."/>
        </authorList>
    </citation>
    <scope>NUCLEOTIDE SEQUENCE [LARGE SCALE GENOMIC DNA]</scope>
    <source>
        <strain evidence="6">Urdbean</strain>
    </source>
</reference>
<dbReference type="FunFam" id="3.40.50.10140:FF:000007">
    <property type="entry name" value="Disease resistance protein (TIR-NBS-LRR class)"/>
    <property type="match status" value="1"/>
</dbReference>
<evidence type="ECO:0000256" key="1">
    <source>
        <dbReference type="ARBA" id="ARBA00022614"/>
    </source>
</evidence>
<dbReference type="Pfam" id="PF00931">
    <property type="entry name" value="NB-ARC"/>
    <property type="match status" value="1"/>
</dbReference>
<evidence type="ECO:0000259" key="5">
    <source>
        <dbReference type="PROSITE" id="PS50104"/>
    </source>
</evidence>
<dbReference type="InterPro" id="IPR044974">
    <property type="entry name" value="Disease_R_plants"/>
</dbReference>
<accession>A0AAQ3NX17</accession>
<dbReference type="PRINTS" id="PR00364">
    <property type="entry name" value="DISEASERSIST"/>
</dbReference>
<dbReference type="InterPro" id="IPR036390">
    <property type="entry name" value="WH_DNA-bd_sf"/>
</dbReference>
<proteinExistence type="predicted"/>
<dbReference type="InterPro" id="IPR035897">
    <property type="entry name" value="Toll_tir_struct_dom_sf"/>
</dbReference>
<keyword evidence="3" id="KW-0611">Plant defense</keyword>
<dbReference type="PANTHER" id="PTHR11017">
    <property type="entry name" value="LEUCINE-RICH REPEAT-CONTAINING PROTEIN"/>
    <property type="match status" value="1"/>
</dbReference>
<dbReference type="GO" id="GO:0006952">
    <property type="term" value="P:defense response"/>
    <property type="evidence" value="ECO:0007669"/>
    <property type="project" value="UniProtKB-KW"/>
</dbReference>
<dbReference type="InterPro" id="IPR027417">
    <property type="entry name" value="P-loop_NTPase"/>
</dbReference>
<dbReference type="SUPFAM" id="SSF46785">
    <property type="entry name" value="Winged helix' DNA-binding domain"/>
    <property type="match status" value="1"/>
</dbReference>
<dbReference type="PROSITE" id="PS50104">
    <property type="entry name" value="TIR"/>
    <property type="match status" value="1"/>
</dbReference>
<dbReference type="Gene3D" id="3.40.50.300">
    <property type="entry name" value="P-loop containing nucleotide triphosphate hydrolases"/>
    <property type="match status" value="1"/>
</dbReference>
<dbReference type="InterPro" id="IPR032675">
    <property type="entry name" value="LRR_dom_sf"/>
</dbReference>
<evidence type="ECO:0000313" key="7">
    <source>
        <dbReference type="Proteomes" id="UP001374535"/>
    </source>
</evidence>
<evidence type="ECO:0000313" key="6">
    <source>
        <dbReference type="EMBL" id="WVZ17450.1"/>
    </source>
</evidence>
<dbReference type="InterPro" id="IPR058192">
    <property type="entry name" value="WHD_ROQ1-like"/>
</dbReference>
<dbReference type="Proteomes" id="UP001374535">
    <property type="component" value="Chromosome 3"/>
</dbReference>
<dbReference type="InterPro" id="IPR002182">
    <property type="entry name" value="NB-ARC"/>
</dbReference>
<keyword evidence="1" id="KW-0433">Leucine-rich repeat</keyword>
<dbReference type="Pfam" id="PF01582">
    <property type="entry name" value="TIR"/>
    <property type="match status" value="1"/>
</dbReference>
<dbReference type="InterPro" id="IPR042197">
    <property type="entry name" value="Apaf_helical"/>
</dbReference>
<dbReference type="AlphaFoldDB" id="A0AAQ3NX17"/>
<evidence type="ECO:0000256" key="4">
    <source>
        <dbReference type="ARBA" id="ARBA00023027"/>
    </source>
</evidence>
<evidence type="ECO:0000256" key="2">
    <source>
        <dbReference type="ARBA" id="ARBA00022737"/>
    </source>
</evidence>
<name>A0AAQ3NX17_VIGMU</name>
<keyword evidence="7" id="KW-1185">Reference proteome</keyword>
<dbReference type="Gene3D" id="3.80.10.10">
    <property type="entry name" value="Ribonuclease Inhibitor"/>
    <property type="match status" value="1"/>
</dbReference>
<dbReference type="PANTHER" id="PTHR11017:SF560">
    <property type="entry name" value="RESISTANCE PROTEIN (TIR-NBS-LRR CLASS), PUTATIVE-RELATED"/>
    <property type="match status" value="1"/>
</dbReference>
<sequence length="1093" mass="123778">MAFTTSPSFSKSKHQRIHDVFINFRGEDTRRKFVSHLHYALSNAGVNTFFDEENLVKGMQLQELMRAVEGSQIAIVVFSQSYTESTWCLDELEQIIKCNQTQGQSVLPVFYEIDPSDVRHQKGDFGKSLEEAARRTYSGEQLERALSRWSRALNKAAGISGWDVRNFRNEAELVRQIVDRVQKLLDYEVLSITEYPVGLESRAQDVIGLIETRSTQVCMIGIWGMGGSGKTTVAKAVYNQIHRRFMDKSFIENIRETCENHGRGYIPLQEQLLSNVLKTKVEIHSVGMGTTMIENRLDGKTALIVLDDVNEYNQLKAVCGNRKWIGQGSVIIITTRDVGLLTRLDVDYVYGMDKMDEDESLQLFSFHCFGDAKPKEDFSELSRNVVAYCGGLPLALEVLGSYLFDKTSKKVWLGVLSILEKIPNDEVQRKLRISFDSLSNDMEKDIFLDVCCFFIGKDRGYVTEILNGCELCADVGIPVLIERSLIKVEKNNKLGMHPLLQEMGREIIRENSRKDPGKHSRLWSQKEVVEVLTKNTGTEAIEGLVLKMHLTSRDCFKTDSFQKMERLRLLQLHHVQLDGNYGYLSKQLKWISWHGFPSNCLPNSFCMNDVIAIDLKYSHLRFVWKQSQDLKWLKVLNLSHSRYLTETPDFSRLPILEQLILKDCPSLLAIHKSIGDLCNILLINLKDCTSLSNLPKEIYKLKSVKTFILSGCSKIDKLEEDIAQMESLTTLIADNTAVKRVPVSIVISKSIGYISLCGFEGLARNVFPSIIQSWMSPTMNPLLFICPYPGASCSLVSMNTQNNTLGELAPMLRSLPNLRSVLLRYETESQLSKLVETFLVERDVNVSELGISRHQLRSSLIGVGSYKAYFDILNDKISKGLVTNEACEVSLPIDNKPYWLAHTGEGQSVFFTVPEDCGMKGMTLCIVYLSNPEIKPTECLTSVLIANYTKRTLQIHRQETVTSFNDEDWQEIISHLAGGDKVEIFVTFGHDLVVKKTAVYLMYGESNDIEIEPTNCESNDVEIELPHCESNNIEIKAICIPNDIESKPMHCEANDIKIAAMNSESNVLEMKSDPKPNGNGCIRFFKKFAMCDW</sequence>
<protein>
    <recommendedName>
        <fullName evidence="5">TIR domain-containing protein</fullName>
    </recommendedName>
</protein>
<gene>
    <name evidence="6" type="ORF">V8G54_010432</name>
</gene>
<dbReference type="SUPFAM" id="SSF52200">
    <property type="entry name" value="Toll/Interleukin receptor TIR domain"/>
    <property type="match status" value="1"/>
</dbReference>
<dbReference type="SMART" id="SM00255">
    <property type="entry name" value="TIR"/>
    <property type="match status" value="1"/>
</dbReference>
<dbReference type="EMBL" id="CP144698">
    <property type="protein sequence ID" value="WVZ17450.1"/>
    <property type="molecule type" value="Genomic_DNA"/>
</dbReference>
<dbReference type="GO" id="GO:0007165">
    <property type="term" value="P:signal transduction"/>
    <property type="evidence" value="ECO:0007669"/>
    <property type="project" value="InterPro"/>
</dbReference>
<keyword evidence="4" id="KW-0520">NAD</keyword>
<dbReference type="Gene3D" id="3.40.50.10140">
    <property type="entry name" value="Toll/interleukin-1 receptor homology (TIR) domain"/>
    <property type="match status" value="1"/>
</dbReference>
<dbReference type="Pfam" id="PF23282">
    <property type="entry name" value="WHD_ROQ1"/>
    <property type="match status" value="1"/>
</dbReference>